<keyword evidence="3" id="KW-0813">Transport</keyword>
<protein>
    <recommendedName>
        <fullName evidence="11">MFS transporter</fullName>
    </recommendedName>
</protein>
<dbReference type="InterPro" id="IPR011701">
    <property type="entry name" value="MFS"/>
</dbReference>
<dbReference type="InterPro" id="IPR052599">
    <property type="entry name" value="SLC43A_AATransporter"/>
</dbReference>
<feature type="transmembrane region" description="Helical" evidence="8">
    <location>
        <begin position="106"/>
        <end position="125"/>
    </location>
</feature>
<dbReference type="InterPro" id="IPR036259">
    <property type="entry name" value="MFS_trans_sf"/>
</dbReference>
<evidence type="ECO:0000256" key="5">
    <source>
        <dbReference type="ARBA" id="ARBA00022989"/>
    </source>
</evidence>
<feature type="transmembrane region" description="Helical" evidence="8">
    <location>
        <begin position="461"/>
        <end position="480"/>
    </location>
</feature>
<evidence type="ECO:0000313" key="10">
    <source>
        <dbReference type="Proteomes" id="UP000013776"/>
    </source>
</evidence>
<dbReference type="OrthoDB" id="330047at2759"/>
<sequence length="487" mass="52684">MLKMDTRSLRTLQITTALTYCLFSVGICFGFAALKPVLIASHVYESRCEGTPTTPTVWKEDGRQRLGARCVAQELALNEMFTWAAVSTNVSAFPIGLLLDRVGMRATSLVGTVLMFLGSLGLALARDPGLDVYVPSYTLLATSGSFLLLSSFSLAGLVPRKSGLIVSGMTGAFDASSGLFLVYRITYQALGRPSVETFFAVYLLVPVLIFIVQLWYMPRKTTAEEKVVEEEEGQEQHQQEAVDGAGGRASEVDGGEATETTGLLQATDESRMFKGTEQVADPVDGVMHAASTTGVLTSAWFLLPALVMVASLIRVNFFIATVHAQLIFFIGAAEARSVMDAFDVLLPVGGLFAIPLIGWILDTYTTSTVYLLTLLLSAVSGALSFVPNKYAQILHIVTFVVLRPWIYSILPGTVTKLFGNERFGAFYGLIMAIAGLVNLLAHDLEVVTYGRYHGSFVPVNAGLVGVSVGTLVLTVVYMKYKIARMER</sequence>
<evidence type="ECO:0000256" key="2">
    <source>
        <dbReference type="ARBA" id="ARBA00006595"/>
    </source>
</evidence>
<accession>R4XGF5</accession>
<comment type="caution">
    <text evidence="9">The sequence shown here is derived from an EMBL/GenBank/DDBJ whole genome shotgun (WGS) entry which is preliminary data.</text>
</comment>
<evidence type="ECO:0000256" key="3">
    <source>
        <dbReference type="ARBA" id="ARBA00022448"/>
    </source>
</evidence>
<evidence type="ECO:0000256" key="4">
    <source>
        <dbReference type="ARBA" id="ARBA00022692"/>
    </source>
</evidence>
<evidence type="ECO:0000256" key="8">
    <source>
        <dbReference type="SAM" id="Phobius"/>
    </source>
</evidence>
<feature type="transmembrane region" description="Helical" evidence="8">
    <location>
        <begin position="137"/>
        <end position="157"/>
    </location>
</feature>
<feature type="transmembrane region" description="Helical" evidence="8">
    <location>
        <begin position="197"/>
        <end position="216"/>
    </location>
</feature>
<feature type="transmembrane region" description="Helical" evidence="8">
    <location>
        <begin position="422"/>
        <end position="441"/>
    </location>
</feature>
<name>R4XGF5_TAPDE</name>
<dbReference type="Gene3D" id="1.20.1250.20">
    <property type="entry name" value="MFS general substrate transporter like domains"/>
    <property type="match status" value="1"/>
</dbReference>
<dbReference type="PANTHER" id="PTHR20772">
    <property type="entry name" value="PROTEIN FMP42"/>
    <property type="match status" value="1"/>
</dbReference>
<keyword evidence="10" id="KW-1185">Reference proteome</keyword>
<comment type="similarity">
    <text evidence="2">Belongs to the SLC43A transporter (TC 2.A.1.44) family.</text>
</comment>
<proteinExistence type="inferred from homology"/>
<feature type="transmembrane region" description="Helical" evidence="8">
    <location>
        <begin position="81"/>
        <end position="99"/>
    </location>
</feature>
<feature type="transmembrane region" description="Helical" evidence="8">
    <location>
        <begin position="344"/>
        <end position="361"/>
    </location>
</feature>
<comment type="subcellular location">
    <subcellularLocation>
        <location evidence="1">Membrane</location>
        <topology evidence="1">Multi-pass membrane protein</topology>
    </subcellularLocation>
</comment>
<feature type="region of interest" description="Disordered" evidence="7">
    <location>
        <begin position="226"/>
        <end position="254"/>
    </location>
</feature>
<dbReference type="AlphaFoldDB" id="R4XGF5"/>
<dbReference type="Pfam" id="PF07690">
    <property type="entry name" value="MFS_1"/>
    <property type="match status" value="1"/>
</dbReference>
<evidence type="ECO:0000256" key="7">
    <source>
        <dbReference type="SAM" id="MobiDB-lite"/>
    </source>
</evidence>
<dbReference type="Proteomes" id="UP000013776">
    <property type="component" value="Unassembled WGS sequence"/>
</dbReference>
<evidence type="ECO:0000256" key="6">
    <source>
        <dbReference type="ARBA" id="ARBA00023136"/>
    </source>
</evidence>
<feature type="transmembrane region" description="Helical" evidence="8">
    <location>
        <begin position="164"/>
        <end position="185"/>
    </location>
</feature>
<dbReference type="VEuPathDB" id="FungiDB:TAPDE_005393"/>
<keyword evidence="4 8" id="KW-0812">Transmembrane</keyword>
<feature type="transmembrane region" description="Helical" evidence="8">
    <location>
        <begin position="368"/>
        <end position="386"/>
    </location>
</feature>
<dbReference type="GO" id="GO:0000329">
    <property type="term" value="C:fungal-type vacuole membrane"/>
    <property type="evidence" value="ECO:0007669"/>
    <property type="project" value="TreeGrafter"/>
</dbReference>
<evidence type="ECO:0000313" key="9">
    <source>
        <dbReference type="EMBL" id="CCG84846.1"/>
    </source>
</evidence>
<reference evidence="9 10" key="1">
    <citation type="journal article" date="2013" name="MBio">
        <title>Genome sequencing of the plant pathogen Taphrina deformans, the causal agent of peach leaf curl.</title>
        <authorList>
            <person name="Cisse O.H."/>
            <person name="Almeida J.M.G.C.F."/>
            <person name="Fonseca A."/>
            <person name="Kumar A.A."/>
            <person name="Salojaervi J."/>
            <person name="Overmyer K."/>
            <person name="Hauser P.M."/>
            <person name="Pagni M."/>
        </authorList>
    </citation>
    <scope>NUCLEOTIDE SEQUENCE [LARGE SCALE GENOMIC DNA]</scope>
    <source>
        <strain evidence="10">PYCC 5710 / ATCC 11124 / CBS 356.35 / IMI 108563 / JCM 9778 / NBRC 8474</strain>
    </source>
</reference>
<feature type="transmembrane region" description="Helical" evidence="8">
    <location>
        <begin position="12"/>
        <end position="34"/>
    </location>
</feature>
<feature type="transmembrane region" description="Helical" evidence="8">
    <location>
        <begin position="392"/>
        <end position="410"/>
    </location>
</feature>
<dbReference type="GO" id="GO:0022857">
    <property type="term" value="F:transmembrane transporter activity"/>
    <property type="evidence" value="ECO:0007669"/>
    <property type="project" value="InterPro"/>
</dbReference>
<dbReference type="EMBL" id="CAHR02000324">
    <property type="protein sequence ID" value="CCG84846.1"/>
    <property type="molecule type" value="Genomic_DNA"/>
</dbReference>
<keyword evidence="6 8" id="KW-0472">Membrane</keyword>
<dbReference type="PANTHER" id="PTHR20772:SF2">
    <property type="entry name" value="PROTEIN FMP42"/>
    <property type="match status" value="1"/>
</dbReference>
<dbReference type="STRING" id="1097556.R4XGF5"/>
<evidence type="ECO:0008006" key="11">
    <source>
        <dbReference type="Google" id="ProtNLM"/>
    </source>
</evidence>
<gene>
    <name evidence="9" type="ORF">TAPDE_005393</name>
</gene>
<dbReference type="eggNOG" id="ENOG502QRYG">
    <property type="taxonomic scope" value="Eukaryota"/>
</dbReference>
<feature type="transmembrane region" description="Helical" evidence="8">
    <location>
        <begin position="299"/>
        <end position="332"/>
    </location>
</feature>
<keyword evidence="5 8" id="KW-1133">Transmembrane helix</keyword>
<dbReference type="SUPFAM" id="SSF103473">
    <property type="entry name" value="MFS general substrate transporter"/>
    <property type="match status" value="1"/>
</dbReference>
<evidence type="ECO:0000256" key="1">
    <source>
        <dbReference type="ARBA" id="ARBA00004141"/>
    </source>
</evidence>
<organism evidence="9 10">
    <name type="scientific">Taphrina deformans (strain PYCC 5710 / ATCC 11124 / CBS 356.35 / IMI 108563 / JCM 9778 / NBRC 8474)</name>
    <name type="common">Peach leaf curl fungus</name>
    <name type="synonym">Lalaria deformans</name>
    <dbReference type="NCBI Taxonomy" id="1097556"/>
    <lineage>
        <taxon>Eukaryota</taxon>
        <taxon>Fungi</taxon>
        <taxon>Dikarya</taxon>
        <taxon>Ascomycota</taxon>
        <taxon>Taphrinomycotina</taxon>
        <taxon>Taphrinomycetes</taxon>
        <taxon>Taphrinales</taxon>
        <taxon>Taphrinaceae</taxon>
        <taxon>Taphrina</taxon>
    </lineage>
</organism>